<feature type="transmembrane region" description="Helical" evidence="1">
    <location>
        <begin position="207"/>
        <end position="225"/>
    </location>
</feature>
<feature type="transmembrane region" description="Helical" evidence="1">
    <location>
        <begin position="12"/>
        <end position="36"/>
    </location>
</feature>
<keyword evidence="1" id="KW-1133">Transmembrane helix</keyword>
<keyword evidence="3" id="KW-1185">Reference proteome</keyword>
<reference evidence="2 3" key="1">
    <citation type="journal article" date="2015" name="Genome Announc.">
        <title>Expanding the biotechnology potential of lactobacilli through comparative genomics of 213 strains and associated genera.</title>
        <authorList>
            <person name="Sun Z."/>
            <person name="Harris H.M."/>
            <person name="McCann A."/>
            <person name="Guo C."/>
            <person name="Argimon S."/>
            <person name="Zhang W."/>
            <person name="Yang X."/>
            <person name="Jeffery I.B."/>
            <person name="Cooney J.C."/>
            <person name="Kagawa T.F."/>
            <person name="Liu W."/>
            <person name="Song Y."/>
            <person name="Salvetti E."/>
            <person name="Wrobel A."/>
            <person name="Rasinkangas P."/>
            <person name="Parkhill J."/>
            <person name="Rea M.C."/>
            <person name="O'Sullivan O."/>
            <person name="Ritari J."/>
            <person name="Douillard F.P."/>
            <person name="Paul Ross R."/>
            <person name="Yang R."/>
            <person name="Briner A.E."/>
            <person name="Felis G.E."/>
            <person name="de Vos W.M."/>
            <person name="Barrangou R."/>
            <person name="Klaenhammer T.R."/>
            <person name="Caufield P.W."/>
            <person name="Cui Y."/>
            <person name="Zhang H."/>
            <person name="O'Toole P.W."/>
        </authorList>
    </citation>
    <scope>NUCLEOTIDE SEQUENCE [LARGE SCALE GENOMIC DNA]</scope>
    <source>
        <strain evidence="2 3">DSM 16381</strain>
    </source>
</reference>
<dbReference type="STRING" id="1423753.FD28_GL002301"/>
<evidence type="ECO:0000313" key="2">
    <source>
        <dbReference type="EMBL" id="KRL95339.1"/>
    </source>
</evidence>
<name>A0A0R1UZU3_9LACO</name>
<dbReference type="EMBL" id="AZFS01000046">
    <property type="protein sequence ID" value="KRL95339.1"/>
    <property type="molecule type" value="Genomic_DNA"/>
</dbReference>
<sequence length="226" mass="24845">MFMHKGIVRQIWFWGGFILGLYMLLVISSIPMLGLVQWSGVHGLANNVGIRVLGTLVMIVLSALVVWWIYRYRTDLWLRQIVTKQHVVWSVGAAALGAVGLVIVTATLGLSDAQDLPPLIPGTLVKFTVGAFTVFVFSLLSVWVLQGMLQERLNRLPDFPKWAAVLLPIICYILVAWGSLSDNLSSLIIGVVVAGIYQLTRDWQCSWIAMAILTAVSLGLPVMGLS</sequence>
<feature type="transmembrane region" description="Helical" evidence="1">
    <location>
        <begin position="161"/>
        <end position="178"/>
    </location>
</feature>
<organism evidence="2 3">
    <name type="scientific">Levilactobacillus hammesii DSM 16381</name>
    <dbReference type="NCBI Taxonomy" id="1423753"/>
    <lineage>
        <taxon>Bacteria</taxon>
        <taxon>Bacillati</taxon>
        <taxon>Bacillota</taxon>
        <taxon>Bacilli</taxon>
        <taxon>Lactobacillales</taxon>
        <taxon>Lactobacillaceae</taxon>
        <taxon>Levilactobacillus</taxon>
    </lineage>
</organism>
<evidence type="ECO:0000256" key="1">
    <source>
        <dbReference type="SAM" id="Phobius"/>
    </source>
</evidence>
<dbReference type="Proteomes" id="UP000051580">
    <property type="component" value="Unassembled WGS sequence"/>
</dbReference>
<dbReference type="RefSeq" id="WP_157059836.1">
    <property type="nucleotide sequence ID" value="NZ_AZFS01000046.1"/>
</dbReference>
<dbReference type="AlphaFoldDB" id="A0A0R1UZU3"/>
<protein>
    <submittedName>
        <fullName evidence="2">Uncharacterized protein</fullName>
    </submittedName>
</protein>
<feature type="transmembrane region" description="Helical" evidence="1">
    <location>
        <begin position="48"/>
        <end position="70"/>
    </location>
</feature>
<dbReference type="PATRIC" id="fig|1423753.3.peg.2418"/>
<comment type="caution">
    <text evidence="2">The sequence shown here is derived from an EMBL/GenBank/DDBJ whole genome shotgun (WGS) entry which is preliminary data.</text>
</comment>
<dbReference type="OrthoDB" id="2292041at2"/>
<keyword evidence="1" id="KW-0472">Membrane</keyword>
<gene>
    <name evidence="2" type="ORF">FD28_GL002301</name>
</gene>
<feature type="transmembrane region" description="Helical" evidence="1">
    <location>
        <begin position="91"/>
        <end position="110"/>
    </location>
</feature>
<feature type="transmembrane region" description="Helical" evidence="1">
    <location>
        <begin position="130"/>
        <end position="149"/>
    </location>
</feature>
<proteinExistence type="predicted"/>
<evidence type="ECO:0000313" key="3">
    <source>
        <dbReference type="Proteomes" id="UP000051580"/>
    </source>
</evidence>
<keyword evidence="1" id="KW-0812">Transmembrane</keyword>
<accession>A0A0R1UZU3</accession>